<dbReference type="Proteomes" id="UP000054937">
    <property type="component" value="Unassembled WGS sequence"/>
</dbReference>
<comment type="caution">
    <text evidence="3">The sequence shown here is derived from an EMBL/GenBank/DDBJ whole genome shotgun (WGS) entry which is preliminary data.</text>
</comment>
<gene>
    <name evidence="3" type="ORF">PPERSA_08464</name>
</gene>
<keyword evidence="1" id="KW-0812">Transmembrane</keyword>
<dbReference type="InParanoid" id="A0A0V0R6C3"/>
<evidence type="ECO:0000313" key="3">
    <source>
        <dbReference type="EMBL" id="KRX10061.1"/>
    </source>
</evidence>
<evidence type="ECO:0000256" key="1">
    <source>
        <dbReference type="SAM" id="Phobius"/>
    </source>
</evidence>
<evidence type="ECO:0000313" key="4">
    <source>
        <dbReference type="Proteomes" id="UP000054937"/>
    </source>
</evidence>
<reference evidence="3 4" key="1">
    <citation type="journal article" date="2015" name="Sci. Rep.">
        <title>Genome of the facultative scuticociliatosis pathogen Pseudocohnilembus persalinus provides insight into its virulence through horizontal gene transfer.</title>
        <authorList>
            <person name="Xiong J."/>
            <person name="Wang G."/>
            <person name="Cheng J."/>
            <person name="Tian M."/>
            <person name="Pan X."/>
            <person name="Warren A."/>
            <person name="Jiang C."/>
            <person name="Yuan D."/>
            <person name="Miao W."/>
        </authorList>
    </citation>
    <scope>NUCLEOTIDE SEQUENCE [LARGE SCALE GENOMIC DNA]</scope>
    <source>
        <strain evidence="3">36N120E</strain>
    </source>
</reference>
<keyword evidence="2" id="KW-0732">Signal</keyword>
<evidence type="ECO:0000256" key="2">
    <source>
        <dbReference type="SAM" id="SignalP"/>
    </source>
</evidence>
<dbReference type="AlphaFoldDB" id="A0A0V0R6C3"/>
<name>A0A0V0R6C3_PSEPJ</name>
<sequence length="609" mass="71650">MLKITALFLIILSLLQQVNCATSVEGYQEVDVNLQYGQYFKETVDANISEDGKVLYIEMDPKQEYVYFMFKCDILDAGQSASVQDYKIYFDIYYTQEQYDNAGFQTIYYLSELSTESYENDYKCYSQFIVYQLTYSNYYQQICETDGICTLVVYLQKQTNTVDYYFNFFDYYQQNGYMYQNTPTNIASYMEFGYDSINFSKIFAVQTSFPGFVLKFEFEYNQGLIQSLDNDIYEQNLVFIADQEIVDNIAVRIQGNDNPDKNYQIINQAAVDFDEMSLIQCNNCYIQISLYYGAALANSLTIKNYFTFQFPKNHNSQDDLFIPYTGGYSLTRIYFPQTISYAQIFQKKSQEYEINEAVNSYNNVILYPSGMDNIQNSLIDLKTTSRMFKGNFLQENLNTTYIYLFSMNNNKLNMPYGINYDSYINTYQYSDTLDIQYTETPFLFLYKAKSGSNQLSFNKAIQDSKIYVNYCDGDKINQCQLPNEKKYEKTFIQDENTNNQRLELDQRFSKDQYMIVLVDNDEFYKSSENNNDFSAGDLKLLSAFNQEMILRDKYMYESGTPYWVFVLVVEFVCAVLLFGCCNLQYYWKKNGFTKIIKQKISSYIQSCKK</sequence>
<dbReference type="EMBL" id="LDAU01000040">
    <property type="protein sequence ID" value="KRX10061.1"/>
    <property type="molecule type" value="Genomic_DNA"/>
</dbReference>
<keyword evidence="4" id="KW-1185">Reference proteome</keyword>
<organism evidence="3 4">
    <name type="scientific">Pseudocohnilembus persalinus</name>
    <name type="common">Ciliate</name>
    <dbReference type="NCBI Taxonomy" id="266149"/>
    <lineage>
        <taxon>Eukaryota</taxon>
        <taxon>Sar</taxon>
        <taxon>Alveolata</taxon>
        <taxon>Ciliophora</taxon>
        <taxon>Intramacronucleata</taxon>
        <taxon>Oligohymenophorea</taxon>
        <taxon>Scuticociliatia</taxon>
        <taxon>Philasterida</taxon>
        <taxon>Pseudocohnilembidae</taxon>
        <taxon>Pseudocohnilembus</taxon>
    </lineage>
</organism>
<proteinExistence type="predicted"/>
<evidence type="ECO:0008006" key="5">
    <source>
        <dbReference type="Google" id="ProtNLM"/>
    </source>
</evidence>
<feature type="chain" id="PRO_5006867724" description="Transmembrane protein" evidence="2">
    <location>
        <begin position="21"/>
        <end position="609"/>
    </location>
</feature>
<keyword evidence="1" id="KW-0472">Membrane</keyword>
<keyword evidence="1" id="KW-1133">Transmembrane helix</keyword>
<protein>
    <recommendedName>
        <fullName evidence="5">Transmembrane protein</fullName>
    </recommendedName>
</protein>
<feature type="signal peptide" evidence="2">
    <location>
        <begin position="1"/>
        <end position="20"/>
    </location>
</feature>
<feature type="transmembrane region" description="Helical" evidence="1">
    <location>
        <begin position="562"/>
        <end position="587"/>
    </location>
</feature>
<accession>A0A0V0R6C3</accession>